<evidence type="ECO:0000256" key="6">
    <source>
        <dbReference type="ARBA" id="ARBA00023125"/>
    </source>
</evidence>
<organism evidence="9 10">
    <name type="scientific">Absidia repens</name>
    <dbReference type="NCBI Taxonomy" id="90262"/>
    <lineage>
        <taxon>Eukaryota</taxon>
        <taxon>Fungi</taxon>
        <taxon>Fungi incertae sedis</taxon>
        <taxon>Mucoromycota</taxon>
        <taxon>Mucoromycotina</taxon>
        <taxon>Mucoromycetes</taxon>
        <taxon>Mucorales</taxon>
        <taxon>Cunninghamellaceae</taxon>
        <taxon>Absidia</taxon>
    </lineage>
</organism>
<comment type="subcellular location">
    <subcellularLocation>
        <location evidence="1">Nucleus</location>
    </subcellularLocation>
</comment>
<evidence type="ECO:0000313" key="9">
    <source>
        <dbReference type="EMBL" id="ORZ24231.1"/>
    </source>
</evidence>
<keyword evidence="3" id="KW-0479">Metal-binding</keyword>
<dbReference type="GO" id="GO:0006366">
    <property type="term" value="P:transcription by RNA polymerase II"/>
    <property type="evidence" value="ECO:0007669"/>
    <property type="project" value="InterPro"/>
</dbReference>
<evidence type="ECO:0008006" key="11">
    <source>
        <dbReference type="Google" id="ProtNLM"/>
    </source>
</evidence>
<sequence>MKIGVRIHKYRSKGRIDTYQIHKSPYTTDYRQACQILDVIQHHHQRPSQACLVRLATFVAQSWESAPTDETIRNISHFMDNLLDTTGTDPTIPLNESILQSCSGQSPVPTVCPGITLLFAVQYIERLKQNYTDIKGAHGCSRRLVLVAYIIAAKYIQSNLKLIADTGRPSLKTYSPSSPKHLPTVPTAMPISPPVSPKVPELTDPTQYHYFQSANKPTTVSSQPPNNMPSFSSMCSQFNYRIWRMENEFLHFLDGDLHVPDCLRLIHWSNQLSSSPSPTCLLPDMI</sequence>
<dbReference type="Gene3D" id="1.10.472.10">
    <property type="entry name" value="Cyclin-like"/>
    <property type="match status" value="1"/>
</dbReference>
<dbReference type="GO" id="GO:0005634">
    <property type="term" value="C:nucleus"/>
    <property type="evidence" value="ECO:0007669"/>
    <property type="project" value="UniProtKB-SubCell"/>
</dbReference>
<dbReference type="GO" id="GO:0003677">
    <property type="term" value="F:DNA binding"/>
    <property type="evidence" value="ECO:0007669"/>
    <property type="project" value="UniProtKB-KW"/>
</dbReference>
<keyword evidence="6" id="KW-0238">DNA-binding</keyword>
<proteinExistence type="predicted"/>
<evidence type="ECO:0000313" key="10">
    <source>
        <dbReference type="Proteomes" id="UP000193560"/>
    </source>
</evidence>
<reference evidence="9 10" key="1">
    <citation type="submission" date="2016-07" db="EMBL/GenBank/DDBJ databases">
        <title>Pervasive Adenine N6-methylation of Active Genes in Fungi.</title>
        <authorList>
            <consortium name="DOE Joint Genome Institute"/>
            <person name="Mondo S.J."/>
            <person name="Dannebaum R.O."/>
            <person name="Kuo R.C."/>
            <person name="Labutti K."/>
            <person name="Haridas S."/>
            <person name="Kuo A."/>
            <person name="Salamov A."/>
            <person name="Ahrendt S.R."/>
            <person name="Lipzen A."/>
            <person name="Sullivan W."/>
            <person name="Andreopoulos W.B."/>
            <person name="Clum A."/>
            <person name="Lindquist E."/>
            <person name="Daum C."/>
            <person name="Ramamoorthy G.K."/>
            <person name="Gryganskyi A."/>
            <person name="Culley D."/>
            <person name="Magnuson J.K."/>
            <person name="James T.Y."/>
            <person name="O'Malley M.A."/>
            <person name="Stajich J.E."/>
            <person name="Spatafora J.W."/>
            <person name="Visel A."/>
            <person name="Grigoriev I.V."/>
        </authorList>
    </citation>
    <scope>NUCLEOTIDE SEQUENCE [LARGE SCALE GENOMIC DNA]</scope>
    <source>
        <strain evidence="9 10">NRRL 1336</strain>
    </source>
</reference>
<accession>A0A1X2IZU9</accession>
<evidence type="ECO:0000256" key="8">
    <source>
        <dbReference type="ARBA" id="ARBA00023242"/>
    </source>
</evidence>
<name>A0A1X2IZU9_9FUNG</name>
<keyword evidence="5" id="KW-0862">Zinc</keyword>
<keyword evidence="7" id="KW-0804">Transcription</keyword>
<evidence type="ECO:0000256" key="5">
    <source>
        <dbReference type="ARBA" id="ARBA00022833"/>
    </source>
</evidence>
<evidence type="ECO:0000256" key="3">
    <source>
        <dbReference type="ARBA" id="ARBA00022723"/>
    </source>
</evidence>
<keyword evidence="4" id="KW-0677">Repeat</keyword>
<evidence type="ECO:0000256" key="2">
    <source>
        <dbReference type="ARBA" id="ARBA00022553"/>
    </source>
</evidence>
<dbReference type="AlphaFoldDB" id="A0A1X2IZU9"/>
<dbReference type="STRING" id="90262.A0A1X2IZU9"/>
<dbReference type="PROSITE" id="PS00115">
    <property type="entry name" value="RNA_POL_II_REPEAT"/>
    <property type="match status" value="1"/>
</dbReference>
<gene>
    <name evidence="9" type="ORF">BCR42DRAFT_87524</name>
</gene>
<evidence type="ECO:0000256" key="4">
    <source>
        <dbReference type="ARBA" id="ARBA00022737"/>
    </source>
</evidence>
<dbReference type="Proteomes" id="UP000193560">
    <property type="component" value="Unassembled WGS sequence"/>
</dbReference>
<dbReference type="GO" id="GO:0046872">
    <property type="term" value="F:metal ion binding"/>
    <property type="evidence" value="ECO:0007669"/>
    <property type="project" value="UniProtKB-KW"/>
</dbReference>
<protein>
    <recommendedName>
        <fullName evidence="11">Cyclin N-terminal domain-containing protein</fullName>
    </recommendedName>
</protein>
<dbReference type="OrthoDB" id="244495at2759"/>
<keyword evidence="10" id="KW-1185">Reference proteome</keyword>
<keyword evidence="8" id="KW-0539">Nucleus</keyword>
<keyword evidence="2" id="KW-0597">Phosphoprotein</keyword>
<dbReference type="EMBL" id="MCGE01000002">
    <property type="protein sequence ID" value="ORZ24231.1"/>
    <property type="molecule type" value="Genomic_DNA"/>
</dbReference>
<dbReference type="InterPro" id="IPR000684">
    <property type="entry name" value="RNA_pol_II_repeat_euk"/>
</dbReference>
<evidence type="ECO:0000256" key="1">
    <source>
        <dbReference type="ARBA" id="ARBA00004123"/>
    </source>
</evidence>
<comment type="caution">
    <text evidence="9">The sequence shown here is derived from an EMBL/GenBank/DDBJ whole genome shotgun (WGS) entry which is preliminary data.</text>
</comment>
<evidence type="ECO:0000256" key="7">
    <source>
        <dbReference type="ARBA" id="ARBA00023163"/>
    </source>
</evidence>